<proteinExistence type="predicted"/>
<dbReference type="Gene3D" id="1.20.5.340">
    <property type="match status" value="1"/>
</dbReference>
<reference evidence="2" key="1">
    <citation type="submission" date="2022-11" db="UniProtKB">
        <authorList>
            <consortium name="EnsemblMetazoa"/>
        </authorList>
    </citation>
    <scope>IDENTIFICATION</scope>
</reference>
<protein>
    <submittedName>
        <fullName evidence="2">Uncharacterized protein</fullName>
    </submittedName>
</protein>
<dbReference type="OrthoDB" id="5977454at2759"/>
<accession>A0A913YX23</accession>
<evidence type="ECO:0000313" key="3">
    <source>
        <dbReference type="Proteomes" id="UP000887567"/>
    </source>
</evidence>
<evidence type="ECO:0000256" key="1">
    <source>
        <dbReference type="SAM" id="Coils"/>
    </source>
</evidence>
<keyword evidence="3" id="KW-1185">Reference proteome</keyword>
<dbReference type="KEGG" id="epa:110251147"/>
<keyword evidence="1" id="KW-0175">Coiled coil</keyword>
<feature type="coiled-coil region" evidence="1">
    <location>
        <begin position="19"/>
        <end position="81"/>
    </location>
</feature>
<organism evidence="2 3">
    <name type="scientific">Exaiptasia diaphana</name>
    <name type="common">Tropical sea anemone</name>
    <name type="synonym">Aiptasia pulchella</name>
    <dbReference type="NCBI Taxonomy" id="2652724"/>
    <lineage>
        <taxon>Eukaryota</taxon>
        <taxon>Metazoa</taxon>
        <taxon>Cnidaria</taxon>
        <taxon>Anthozoa</taxon>
        <taxon>Hexacorallia</taxon>
        <taxon>Actiniaria</taxon>
        <taxon>Aiptasiidae</taxon>
        <taxon>Exaiptasia</taxon>
    </lineage>
</organism>
<evidence type="ECO:0000313" key="2">
    <source>
        <dbReference type="EnsemblMetazoa" id="XP_028518621.1"/>
    </source>
</evidence>
<dbReference type="EnsemblMetazoa" id="XM_028662820.1">
    <property type="protein sequence ID" value="XP_028518621.1"/>
    <property type="gene ID" value="LOC110251147"/>
</dbReference>
<dbReference type="AlphaFoldDB" id="A0A913YX23"/>
<dbReference type="GeneID" id="110251147"/>
<dbReference type="Proteomes" id="UP000887567">
    <property type="component" value="Unplaced"/>
</dbReference>
<sequence length="147" mass="17126">MAGHVAAKLDDITSKLDRLKSIEETIHNVAGSIKALEQKIEKVEQNVKEVKQEQQVMDKSLETMNNEIQQLKNDRKRDDFEYYGIQEETKSELNTLKTKLLYAEAYSRRENLKFIGIPELDDEDTKKVLLNFIDNHLEIESSPIEFQ</sequence>
<dbReference type="RefSeq" id="XP_028518621.1">
    <property type="nucleotide sequence ID" value="XM_028662820.1"/>
</dbReference>
<name>A0A913YX23_EXADI</name>